<evidence type="ECO:0000313" key="3">
    <source>
        <dbReference type="Proteomes" id="UP000886595"/>
    </source>
</evidence>
<sequence>MANLPMDIVNDVFLRLPATTLIRCRVVSKPCFSLIDSPDFVASHLKRTLETEEHLMILLQSDRILRTVYLDAPDKLSDVDHPLQTGGFTEVFGSVNGLIGLTKSPVDLSTKTHSTSNIHRLPIEPIEFPEHSIIRQYVFYGLGHDSVSDDYKVVRMVQCKHKDGDGSYPFEIKVFSLKSNRWKRIHLRSEVQILFSHFFYNLTYRSGNGVLASNSLHWILPRSEGYIDFNTIIRFDLASEDLGVLSFPENLYYEDYMDIGVLDGCLCLMCYGDFSHVDVWILREYGGKWGKFITVVPTSESVVSLEFVRPMIYSKDRCKILLEINNGKLFWFDLASKSFEALRIKGFDEGRPWNVEIVVSSLVLGCKGDPRRAREKKMMQKGDKRCYTHLYIVPLLLVFIP</sequence>
<gene>
    <name evidence="2" type="ORF">Bca52824_005039</name>
</gene>
<dbReference type="SUPFAM" id="SSF81383">
    <property type="entry name" value="F-box domain"/>
    <property type="match status" value="1"/>
</dbReference>
<dbReference type="EMBL" id="JAAMPC010000001">
    <property type="protein sequence ID" value="KAG2333859.1"/>
    <property type="molecule type" value="Genomic_DNA"/>
</dbReference>
<evidence type="ECO:0000259" key="1">
    <source>
        <dbReference type="PROSITE" id="PS50181"/>
    </source>
</evidence>
<dbReference type="InterPro" id="IPR050796">
    <property type="entry name" value="SCF_F-box_component"/>
</dbReference>
<feature type="domain" description="F-box" evidence="1">
    <location>
        <begin position="1"/>
        <end position="45"/>
    </location>
</feature>
<name>A0A8X7WQ37_BRACI</name>
<dbReference type="AlphaFoldDB" id="A0A8X7WQ37"/>
<dbReference type="PANTHER" id="PTHR31672:SF13">
    <property type="entry name" value="F-BOX PROTEIN CPR30-LIKE"/>
    <property type="match status" value="1"/>
</dbReference>
<dbReference type="InterPro" id="IPR017451">
    <property type="entry name" value="F-box-assoc_interact_dom"/>
</dbReference>
<dbReference type="Pfam" id="PF08268">
    <property type="entry name" value="FBA_3"/>
    <property type="match status" value="1"/>
</dbReference>
<reference evidence="2 3" key="1">
    <citation type="submission" date="2020-02" db="EMBL/GenBank/DDBJ databases">
        <authorList>
            <person name="Ma Q."/>
            <person name="Huang Y."/>
            <person name="Song X."/>
            <person name="Pei D."/>
        </authorList>
    </citation>
    <scope>NUCLEOTIDE SEQUENCE [LARGE SCALE GENOMIC DNA]</scope>
    <source>
        <strain evidence="2">Sxm20200214</strain>
        <tissue evidence="2">Leaf</tissue>
    </source>
</reference>
<proteinExistence type="predicted"/>
<dbReference type="InterPro" id="IPR013187">
    <property type="entry name" value="F-box-assoc_dom_typ3"/>
</dbReference>
<comment type="caution">
    <text evidence="2">The sequence shown here is derived from an EMBL/GenBank/DDBJ whole genome shotgun (WGS) entry which is preliminary data.</text>
</comment>
<protein>
    <recommendedName>
        <fullName evidence="1">F-box domain-containing protein</fullName>
    </recommendedName>
</protein>
<dbReference type="OrthoDB" id="591557at2759"/>
<dbReference type="SMART" id="SM00256">
    <property type="entry name" value="FBOX"/>
    <property type="match status" value="1"/>
</dbReference>
<dbReference type="Proteomes" id="UP000886595">
    <property type="component" value="Unassembled WGS sequence"/>
</dbReference>
<organism evidence="2 3">
    <name type="scientific">Brassica carinata</name>
    <name type="common">Ethiopian mustard</name>
    <name type="synonym">Abyssinian cabbage</name>
    <dbReference type="NCBI Taxonomy" id="52824"/>
    <lineage>
        <taxon>Eukaryota</taxon>
        <taxon>Viridiplantae</taxon>
        <taxon>Streptophyta</taxon>
        <taxon>Embryophyta</taxon>
        <taxon>Tracheophyta</taxon>
        <taxon>Spermatophyta</taxon>
        <taxon>Magnoliopsida</taxon>
        <taxon>eudicotyledons</taxon>
        <taxon>Gunneridae</taxon>
        <taxon>Pentapetalae</taxon>
        <taxon>rosids</taxon>
        <taxon>malvids</taxon>
        <taxon>Brassicales</taxon>
        <taxon>Brassicaceae</taxon>
        <taxon>Brassiceae</taxon>
        <taxon>Brassica</taxon>
    </lineage>
</organism>
<keyword evidence="3" id="KW-1185">Reference proteome</keyword>
<accession>A0A8X7WQ37</accession>
<evidence type="ECO:0000313" key="2">
    <source>
        <dbReference type="EMBL" id="KAG2333859.1"/>
    </source>
</evidence>
<dbReference type="Pfam" id="PF00646">
    <property type="entry name" value="F-box"/>
    <property type="match status" value="1"/>
</dbReference>
<dbReference type="InterPro" id="IPR036047">
    <property type="entry name" value="F-box-like_dom_sf"/>
</dbReference>
<dbReference type="Gene3D" id="1.20.1280.50">
    <property type="match status" value="1"/>
</dbReference>
<dbReference type="NCBIfam" id="TIGR01640">
    <property type="entry name" value="F_box_assoc_1"/>
    <property type="match status" value="1"/>
</dbReference>
<dbReference type="PANTHER" id="PTHR31672">
    <property type="entry name" value="BNACNNG10540D PROTEIN"/>
    <property type="match status" value="1"/>
</dbReference>
<dbReference type="InterPro" id="IPR001810">
    <property type="entry name" value="F-box_dom"/>
</dbReference>
<dbReference type="PROSITE" id="PS50181">
    <property type="entry name" value="FBOX"/>
    <property type="match status" value="1"/>
</dbReference>